<dbReference type="SUPFAM" id="SSF52540">
    <property type="entry name" value="P-loop containing nucleoside triphosphate hydrolases"/>
    <property type="match status" value="1"/>
</dbReference>
<organism evidence="2 3">
    <name type="scientific">Algivirga pacifica</name>
    <dbReference type="NCBI Taxonomy" id="1162670"/>
    <lineage>
        <taxon>Bacteria</taxon>
        <taxon>Pseudomonadati</taxon>
        <taxon>Bacteroidota</taxon>
        <taxon>Cytophagia</taxon>
        <taxon>Cytophagales</taxon>
        <taxon>Flammeovirgaceae</taxon>
        <taxon>Algivirga</taxon>
    </lineage>
</organism>
<feature type="domain" description="AAA+ ATPase" evidence="1">
    <location>
        <begin position="236"/>
        <end position="448"/>
    </location>
</feature>
<dbReference type="RefSeq" id="WP_345370980.1">
    <property type="nucleotide sequence ID" value="NZ_BAABJX010000026.1"/>
</dbReference>
<reference evidence="3" key="1">
    <citation type="journal article" date="2019" name="Int. J. Syst. Evol. Microbiol.">
        <title>The Global Catalogue of Microorganisms (GCM) 10K type strain sequencing project: providing services to taxonomists for standard genome sequencing and annotation.</title>
        <authorList>
            <consortium name="The Broad Institute Genomics Platform"/>
            <consortium name="The Broad Institute Genome Sequencing Center for Infectious Disease"/>
            <person name="Wu L."/>
            <person name="Ma J."/>
        </authorList>
    </citation>
    <scope>NUCLEOTIDE SEQUENCE [LARGE SCALE GENOMIC DNA]</scope>
    <source>
        <strain evidence="3">JCM 18326</strain>
    </source>
</reference>
<dbReference type="InterPro" id="IPR027417">
    <property type="entry name" value="P-loop_NTPase"/>
</dbReference>
<evidence type="ECO:0000313" key="3">
    <source>
        <dbReference type="Proteomes" id="UP001500298"/>
    </source>
</evidence>
<dbReference type="Gene3D" id="3.40.50.300">
    <property type="entry name" value="P-loop containing nucleotide triphosphate hydrolases"/>
    <property type="match status" value="1"/>
</dbReference>
<comment type="caution">
    <text evidence="2">The sequence shown here is derived from an EMBL/GenBank/DDBJ whole genome shotgun (WGS) entry which is preliminary data.</text>
</comment>
<dbReference type="EMBL" id="BAABJX010000026">
    <property type="protein sequence ID" value="GAA4832612.1"/>
    <property type="molecule type" value="Genomic_DNA"/>
</dbReference>
<dbReference type="InterPro" id="IPR018647">
    <property type="entry name" value="SLFN_3-like_DNA/RNA_helicase"/>
</dbReference>
<name>A0ABP9DBW6_9BACT</name>
<evidence type="ECO:0000313" key="2">
    <source>
        <dbReference type="EMBL" id="GAA4832612.1"/>
    </source>
</evidence>
<keyword evidence="3" id="KW-1185">Reference proteome</keyword>
<protein>
    <submittedName>
        <fullName evidence="2">DUF2075 domain-containing protein</fullName>
    </submittedName>
</protein>
<dbReference type="Pfam" id="PF09848">
    <property type="entry name" value="SLFN-g3_helicase"/>
    <property type="match status" value="1"/>
</dbReference>
<dbReference type="Proteomes" id="UP001500298">
    <property type="component" value="Unassembled WGS sequence"/>
</dbReference>
<sequence length="599" mass="67688">MSNTNQSFTPVIYSIQELLSLSLVDFGMALAKQFEERKGERPDREEKVKWLKTYELLQKVLPTFKEIPAELVFGYELPGEEGRSPDLILLIENQLLVIEIQSTHETRKGEQIESTHYLRDLQAYHTASGELEITSLRILADAKKAQRSVNGIEQLTDAGFKSYLSSLFKRYKESPIVSADTWAKASYQALPDLREAAKTLFEQQELPVMEKAKEAKLPETMRFLKETIVSVANAKKHQLIFLTGAPGTGKTVAGLQLAQTLDNPLYLTANTAFAEVIQETTSQYFVQNLHQFLSENSTVNTPVIIVDEAQRVWDTSTVSAQGGAEQSEASALLSIGAKNTWSIIVCLVGEGQEIYLGEEKGLSLWEEALESSSTQWDVLVPPHWESRFTYPHQIDPLLHLTTSMRTHLANDLQAWVDALLEGDLALCATLSDQLNQKGFHIDLTRRMSVAKQHIQHIYSKAKEKRYGILSTSHDRLLQETDLTLTEDIAAFYNTSPADTHSCCQLKEYVTEFECQGLDLDYTMVCWGDDLVWNGDRWIELYHRKEADQSIRLRKNAYRVLLSRARDGMMLYVPEGLALDKTYEVLKEAVGATPCGRPKK</sequence>
<proteinExistence type="predicted"/>
<gene>
    <name evidence="2" type="ORF">GCM10023331_17280</name>
</gene>
<evidence type="ECO:0000259" key="1">
    <source>
        <dbReference type="SMART" id="SM00382"/>
    </source>
</evidence>
<dbReference type="SMART" id="SM00382">
    <property type="entry name" value="AAA"/>
    <property type="match status" value="1"/>
</dbReference>
<dbReference type="InterPro" id="IPR003593">
    <property type="entry name" value="AAA+_ATPase"/>
</dbReference>
<accession>A0ABP9DBW6</accession>